<feature type="compositionally biased region" description="Low complexity" evidence="1">
    <location>
        <begin position="34"/>
        <end position="47"/>
    </location>
</feature>
<evidence type="ECO:0000313" key="3">
    <source>
        <dbReference type="Proteomes" id="UP000580250"/>
    </source>
</evidence>
<proteinExistence type="predicted"/>
<organism evidence="2 3">
    <name type="scientific">Meloidogyne enterolobii</name>
    <name type="common">Root-knot nematode worm</name>
    <name type="synonym">Meloidogyne mayaguensis</name>
    <dbReference type="NCBI Taxonomy" id="390850"/>
    <lineage>
        <taxon>Eukaryota</taxon>
        <taxon>Metazoa</taxon>
        <taxon>Ecdysozoa</taxon>
        <taxon>Nematoda</taxon>
        <taxon>Chromadorea</taxon>
        <taxon>Rhabditida</taxon>
        <taxon>Tylenchina</taxon>
        <taxon>Tylenchomorpha</taxon>
        <taxon>Tylenchoidea</taxon>
        <taxon>Meloidogynidae</taxon>
        <taxon>Meloidogyninae</taxon>
        <taxon>Meloidogyne</taxon>
    </lineage>
</organism>
<dbReference type="EMBL" id="CAJEWN010000004">
    <property type="protein sequence ID" value="CAD2125409.1"/>
    <property type="molecule type" value="Genomic_DNA"/>
</dbReference>
<protein>
    <submittedName>
        <fullName evidence="2">Uncharacterized protein</fullName>
    </submittedName>
</protein>
<comment type="caution">
    <text evidence="2">The sequence shown here is derived from an EMBL/GenBank/DDBJ whole genome shotgun (WGS) entry which is preliminary data.</text>
</comment>
<evidence type="ECO:0000313" key="2">
    <source>
        <dbReference type="EMBL" id="CAD2125409.1"/>
    </source>
</evidence>
<reference evidence="2 3" key="1">
    <citation type="submission" date="2020-08" db="EMBL/GenBank/DDBJ databases">
        <authorList>
            <person name="Koutsovoulos G."/>
            <person name="Danchin GJ E."/>
        </authorList>
    </citation>
    <scope>NUCLEOTIDE SEQUENCE [LARGE SCALE GENOMIC DNA]</scope>
</reference>
<feature type="region of interest" description="Disordered" evidence="1">
    <location>
        <begin position="34"/>
        <end position="75"/>
    </location>
</feature>
<dbReference type="AlphaFoldDB" id="A0A6V7TNP1"/>
<feature type="compositionally biased region" description="Polar residues" evidence="1">
    <location>
        <begin position="48"/>
        <end position="66"/>
    </location>
</feature>
<gene>
    <name evidence="2" type="ORF">MENT_LOCUS1111</name>
</gene>
<name>A0A6V7TNP1_MELEN</name>
<accession>A0A6V7TNP1</accession>
<dbReference type="Proteomes" id="UP000580250">
    <property type="component" value="Unassembled WGS sequence"/>
</dbReference>
<evidence type="ECO:0000256" key="1">
    <source>
        <dbReference type="SAM" id="MobiDB-lite"/>
    </source>
</evidence>
<sequence length="75" mass="8576">MNLLFKAQFPHPLFPLGPRIEAVTARIRARVQINQEQQQQNVPTQENGNGDQIVPQQQQLTPSQCCSDRIVPERQ</sequence>